<feature type="compositionally biased region" description="Polar residues" evidence="1">
    <location>
        <begin position="431"/>
        <end position="441"/>
    </location>
</feature>
<comment type="caution">
    <text evidence="3">The sequence shown here is derived from an EMBL/GenBank/DDBJ whole genome shotgun (WGS) entry which is preliminary data.</text>
</comment>
<dbReference type="InterPro" id="IPR027267">
    <property type="entry name" value="AH/BAR_dom_sf"/>
</dbReference>
<dbReference type="EMBL" id="JAGFBR010000019">
    <property type="protein sequence ID" value="KAH0448697.1"/>
    <property type="molecule type" value="Genomic_DNA"/>
</dbReference>
<evidence type="ECO:0000259" key="2">
    <source>
        <dbReference type="Pfam" id="PF16746"/>
    </source>
</evidence>
<name>A0AAV7FZ56_DENCH</name>
<dbReference type="PANTHER" id="PTHR34119">
    <property type="entry name" value="HYDROXYPROLINE-RICH GLYCOPROTEIN-LIKE"/>
    <property type="match status" value="1"/>
</dbReference>
<dbReference type="CDD" id="cd07307">
    <property type="entry name" value="BAR"/>
    <property type="match status" value="1"/>
</dbReference>
<dbReference type="Gene3D" id="1.20.1270.60">
    <property type="entry name" value="Arfaptin homology (AH) domain/BAR domain"/>
    <property type="match status" value="1"/>
</dbReference>
<dbReference type="Pfam" id="PF16746">
    <property type="entry name" value="BAR_3"/>
    <property type="match status" value="1"/>
</dbReference>
<dbReference type="InterPro" id="IPR004148">
    <property type="entry name" value="BAR_dom"/>
</dbReference>
<dbReference type="SUPFAM" id="SSF103657">
    <property type="entry name" value="BAR/IMD domain-like"/>
    <property type="match status" value="1"/>
</dbReference>
<evidence type="ECO:0000256" key="1">
    <source>
        <dbReference type="SAM" id="MobiDB-lite"/>
    </source>
</evidence>
<organism evidence="3 4">
    <name type="scientific">Dendrobium chrysotoxum</name>
    <name type="common">Orchid</name>
    <dbReference type="NCBI Taxonomy" id="161865"/>
    <lineage>
        <taxon>Eukaryota</taxon>
        <taxon>Viridiplantae</taxon>
        <taxon>Streptophyta</taxon>
        <taxon>Embryophyta</taxon>
        <taxon>Tracheophyta</taxon>
        <taxon>Spermatophyta</taxon>
        <taxon>Magnoliopsida</taxon>
        <taxon>Liliopsida</taxon>
        <taxon>Asparagales</taxon>
        <taxon>Orchidaceae</taxon>
        <taxon>Epidendroideae</taxon>
        <taxon>Malaxideae</taxon>
        <taxon>Dendrobiinae</taxon>
        <taxon>Dendrobium</taxon>
    </lineage>
</organism>
<reference evidence="3 4" key="1">
    <citation type="journal article" date="2021" name="Hortic Res">
        <title>Chromosome-scale assembly of the Dendrobium chrysotoxum genome enhances the understanding of orchid evolution.</title>
        <authorList>
            <person name="Zhang Y."/>
            <person name="Zhang G.Q."/>
            <person name="Zhang D."/>
            <person name="Liu X.D."/>
            <person name="Xu X.Y."/>
            <person name="Sun W.H."/>
            <person name="Yu X."/>
            <person name="Zhu X."/>
            <person name="Wang Z.W."/>
            <person name="Zhao X."/>
            <person name="Zhong W.Y."/>
            <person name="Chen H."/>
            <person name="Yin W.L."/>
            <person name="Huang T."/>
            <person name="Niu S.C."/>
            <person name="Liu Z.J."/>
        </authorList>
    </citation>
    <scope>NUCLEOTIDE SEQUENCE [LARGE SCALE GENOMIC DNA]</scope>
    <source>
        <strain evidence="3">Lindl</strain>
    </source>
</reference>
<sequence length="628" mass="69263">MKSSLRKLRGFALHKSADIKEKRDHGVHARQDELVQASQDVLDMRNCYDSLLSAAAATAVSAYEFSEALREMGTCLLEKTSLNDDEESGKVLLMLGKVQFELQKLVDSYRVHINQTITTPSESLLKELQTVEDMKRQCDEKRDLYKFMLAKHIEKGRTRHVKGEDFSAQQLQAAREDYEEEANLFVFRLKSLKQGQSRSLLTQAARHHASQLNFFRNGVKSLEIVEPHVKALAEQRHIDYDFIVSEEDDSEDGEGNIYCYDVNEDSELSFDYGQNEHIHGLGSTNRNSAQQLLEQSHGELPPFVRGTISVSQSAPILPDKQYEPSKGIKQVHASTLSKVHTYALPTPLDAKSSPFLGSRDSLSETIRHNSGGLPKQLWHSSPLEPSKPAKDLKDELSSRIKLPVSQSVLKESNINSGPIKLPPPLTEGLSRLQSNSHSGASDSKFIKRQAFSGPLLGKSWTNNPILPTNEYVQSIDYPSGPSLSQGRVPSGQLSASPRLSPSASPLPIFSPKINELHELPRPPISYANPARPSSLVGHSGPLVPRSQGLYTTNRMLSNTASPLPTPPPVMARSFSIPSNGQRSGTLTVSNFLEAIHNPEVHEELSSPPLTRISLSNTQPSAKGSGLVT</sequence>
<feature type="domain" description="BAR" evidence="2">
    <location>
        <begin position="27"/>
        <end position="235"/>
    </location>
</feature>
<dbReference type="PANTHER" id="PTHR34119:SF1">
    <property type="entry name" value="OS04G0394700 PROTEIN"/>
    <property type="match status" value="1"/>
</dbReference>
<protein>
    <recommendedName>
        <fullName evidence="2">BAR domain-containing protein</fullName>
    </recommendedName>
</protein>
<feature type="region of interest" description="Disordered" evidence="1">
    <location>
        <begin position="482"/>
        <end position="506"/>
    </location>
</feature>
<feature type="compositionally biased region" description="Low complexity" evidence="1">
    <location>
        <begin position="493"/>
        <end position="506"/>
    </location>
</feature>
<gene>
    <name evidence="3" type="ORF">IEQ34_022497</name>
</gene>
<dbReference type="AlphaFoldDB" id="A0AAV7FZ56"/>
<dbReference type="Proteomes" id="UP000775213">
    <property type="component" value="Unassembled WGS sequence"/>
</dbReference>
<evidence type="ECO:0000313" key="3">
    <source>
        <dbReference type="EMBL" id="KAH0448697.1"/>
    </source>
</evidence>
<feature type="region of interest" description="Disordered" evidence="1">
    <location>
        <begin position="601"/>
        <end position="628"/>
    </location>
</feature>
<feature type="compositionally biased region" description="Polar residues" evidence="1">
    <location>
        <begin position="612"/>
        <end position="628"/>
    </location>
</feature>
<evidence type="ECO:0000313" key="4">
    <source>
        <dbReference type="Proteomes" id="UP000775213"/>
    </source>
</evidence>
<feature type="region of interest" description="Disordered" evidence="1">
    <location>
        <begin position="413"/>
        <end position="444"/>
    </location>
</feature>
<dbReference type="InterPro" id="IPR037488">
    <property type="entry name" value="At2g33490-like"/>
</dbReference>
<keyword evidence="4" id="KW-1185">Reference proteome</keyword>
<proteinExistence type="predicted"/>
<feature type="region of interest" description="Disordered" evidence="1">
    <location>
        <begin position="361"/>
        <end position="395"/>
    </location>
</feature>
<accession>A0AAV7FZ56</accession>